<organism evidence="1 2">
    <name type="scientific">Melastoma candidum</name>
    <dbReference type="NCBI Taxonomy" id="119954"/>
    <lineage>
        <taxon>Eukaryota</taxon>
        <taxon>Viridiplantae</taxon>
        <taxon>Streptophyta</taxon>
        <taxon>Embryophyta</taxon>
        <taxon>Tracheophyta</taxon>
        <taxon>Spermatophyta</taxon>
        <taxon>Magnoliopsida</taxon>
        <taxon>eudicotyledons</taxon>
        <taxon>Gunneridae</taxon>
        <taxon>Pentapetalae</taxon>
        <taxon>rosids</taxon>
        <taxon>malvids</taxon>
        <taxon>Myrtales</taxon>
        <taxon>Melastomataceae</taxon>
        <taxon>Melastomatoideae</taxon>
        <taxon>Melastomateae</taxon>
        <taxon>Melastoma</taxon>
    </lineage>
</organism>
<keyword evidence="2" id="KW-1185">Reference proteome</keyword>
<accession>A0ACB9M7C0</accession>
<name>A0ACB9M7C0_9MYRT</name>
<sequence>MATEMMAIFSLICLSSSVTAQVFDTRDYGGAQGSSFDITQDLHVENVLCGPGYGISGSSLGKYPGRDPVVGFYVKNCTLVARKNGVRIKMWPASFPGTVSEIRFENIYTNNVGNPVIIDQGYSPWSQCKKDAPSRVSISNVSFKNIYDTSSTADVVAVKCSSGVPCKNVEIGA</sequence>
<gene>
    <name evidence="1" type="ORF">MLD38_033437</name>
</gene>
<evidence type="ECO:0000313" key="1">
    <source>
        <dbReference type="EMBL" id="KAI4319893.1"/>
    </source>
</evidence>
<dbReference type="EMBL" id="CM042889">
    <property type="protein sequence ID" value="KAI4319893.1"/>
    <property type="molecule type" value="Genomic_DNA"/>
</dbReference>
<comment type="caution">
    <text evidence="1">The sequence shown here is derived from an EMBL/GenBank/DDBJ whole genome shotgun (WGS) entry which is preliminary data.</text>
</comment>
<evidence type="ECO:0000313" key="2">
    <source>
        <dbReference type="Proteomes" id="UP001057402"/>
    </source>
</evidence>
<protein>
    <submittedName>
        <fullName evidence="1">Uncharacterized protein</fullName>
    </submittedName>
</protein>
<reference evidence="2" key="1">
    <citation type="journal article" date="2023" name="Front. Plant Sci.">
        <title>Chromosomal-level genome assembly of Melastoma candidum provides insights into trichome evolution.</title>
        <authorList>
            <person name="Zhong Y."/>
            <person name="Wu W."/>
            <person name="Sun C."/>
            <person name="Zou P."/>
            <person name="Liu Y."/>
            <person name="Dai S."/>
            <person name="Zhou R."/>
        </authorList>
    </citation>
    <scope>NUCLEOTIDE SEQUENCE [LARGE SCALE GENOMIC DNA]</scope>
</reference>
<proteinExistence type="predicted"/>
<dbReference type="Proteomes" id="UP001057402">
    <property type="component" value="Chromosome 10"/>
</dbReference>